<accession>A0AAD9SGE6</accession>
<sequence length="365" mass="40688">MNDERERQQRDLERATLLLETMSRDEMFEMLLDILLNERSDDTRKLSDWMAFQIIIQDETRAARKLLTGLGKDGKNHRKAETDKVPLADGDNLAISSHKCEEQDGSMDEDSNSSASFATCPDLEDLEPNPAPKPAVVGILQSTVNTDDKRTLPEAHDLSGPSSKTRKMQVGAVVNHQENSSAEAKGLDIGSTNRPSWFQGLKAISNGSPRSSSDSNTTKLKNPHLHESLSSSNPAILNAASHQDTPSPAARPQASGKFSKASVKIKALKTTNQLFHQNLEEFFSRFERVASERPDEWQADAMKSDACDTHIRDLSPLAVNQPFEDKKKMQCQFCNLYFEDRENLRDLDNGSPPCSYHPGEPVYFV</sequence>
<dbReference type="Proteomes" id="UP001265746">
    <property type="component" value="Unassembled WGS sequence"/>
</dbReference>
<feature type="region of interest" description="Disordered" evidence="1">
    <location>
        <begin position="198"/>
        <end position="230"/>
    </location>
</feature>
<dbReference type="EMBL" id="JAUJFL010000003">
    <property type="protein sequence ID" value="KAK2608084.1"/>
    <property type="molecule type" value="Genomic_DNA"/>
</dbReference>
<feature type="compositionally biased region" description="Low complexity" evidence="1">
    <location>
        <begin position="205"/>
        <end position="215"/>
    </location>
</feature>
<feature type="region of interest" description="Disordered" evidence="1">
    <location>
        <begin position="100"/>
        <end position="169"/>
    </location>
</feature>
<protein>
    <submittedName>
        <fullName evidence="2">Uncharacterized protein</fullName>
    </submittedName>
</protein>
<keyword evidence="3" id="KW-1185">Reference proteome</keyword>
<proteinExistence type="predicted"/>
<reference evidence="2" key="1">
    <citation type="submission" date="2023-06" db="EMBL/GenBank/DDBJ databases">
        <authorList>
            <person name="Noh H."/>
        </authorList>
    </citation>
    <scope>NUCLEOTIDE SEQUENCE</scope>
    <source>
        <strain evidence="2">DUCC20226</strain>
    </source>
</reference>
<comment type="caution">
    <text evidence="2">The sequence shown here is derived from an EMBL/GenBank/DDBJ whole genome shotgun (WGS) entry which is preliminary data.</text>
</comment>
<feature type="region of interest" description="Disordered" evidence="1">
    <location>
        <begin position="71"/>
        <end position="90"/>
    </location>
</feature>
<feature type="compositionally biased region" description="Basic and acidic residues" evidence="1">
    <location>
        <begin position="146"/>
        <end position="157"/>
    </location>
</feature>
<name>A0AAD9SGE6_PHOAM</name>
<evidence type="ECO:0000313" key="2">
    <source>
        <dbReference type="EMBL" id="KAK2608084.1"/>
    </source>
</evidence>
<gene>
    <name evidence="2" type="ORF">N8I77_006718</name>
</gene>
<dbReference type="AlphaFoldDB" id="A0AAD9SGE6"/>
<evidence type="ECO:0000313" key="3">
    <source>
        <dbReference type="Proteomes" id="UP001265746"/>
    </source>
</evidence>
<evidence type="ECO:0000256" key="1">
    <source>
        <dbReference type="SAM" id="MobiDB-lite"/>
    </source>
</evidence>
<organism evidence="2 3">
    <name type="scientific">Phomopsis amygdali</name>
    <name type="common">Fusicoccum amygdali</name>
    <dbReference type="NCBI Taxonomy" id="1214568"/>
    <lineage>
        <taxon>Eukaryota</taxon>
        <taxon>Fungi</taxon>
        <taxon>Dikarya</taxon>
        <taxon>Ascomycota</taxon>
        <taxon>Pezizomycotina</taxon>
        <taxon>Sordariomycetes</taxon>
        <taxon>Sordariomycetidae</taxon>
        <taxon>Diaporthales</taxon>
        <taxon>Diaporthaceae</taxon>
        <taxon>Diaporthe</taxon>
    </lineage>
</organism>
<feature type="region of interest" description="Disordered" evidence="1">
    <location>
        <begin position="238"/>
        <end position="257"/>
    </location>
</feature>